<evidence type="ECO:0000313" key="3">
    <source>
        <dbReference type="Proteomes" id="UP000462362"/>
    </source>
</evidence>
<reference evidence="2 3" key="1">
    <citation type="journal article" date="2019" name="Nat. Med.">
        <title>A library of human gut bacterial isolates paired with longitudinal multiomics data enables mechanistic microbiome research.</title>
        <authorList>
            <person name="Poyet M."/>
            <person name="Groussin M."/>
            <person name="Gibbons S.M."/>
            <person name="Avila-Pacheco J."/>
            <person name="Jiang X."/>
            <person name="Kearney S.M."/>
            <person name="Perrotta A.R."/>
            <person name="Berdy B."/>
            <person name="Zhao S."/>
            <person name="Lieberman T.D."/>
            <person name="Swanson P.K."/>
            <person name="Smith M."/>
            <person name="Roesemann S."/>
            <person name="Alexander J.E."/>
            <person name="Rich S.A."/>
            <person name="Livny J."/>
            <person name="Vlamakis H."/>
            <person name="Clish C."/>
            <person name="Bullock K."/>
            <person name="Deik A."/>
            <person name="Scott J."/>
            <person name="Pierce K.A."/>
            <person name="Xavier R.J."/>
            <person name="Alm E.J."/>
        </authorList>
    </citation>
    <scope>NUCLEOTIDE SEQUENCE [LARGE SCALE GENOMIC DNA]</scope>
    <source>
        <strain evidence="2 3">BIOML-A2</strain>
    </source>
</reference>
<organism evidence="2 3">
    <name type="scientific">Parasutterella excrementihominis</name>
    <dbReference type="NCBI Taxonomy" id="487175"/>
    <lineage>
        <taxon>Bacteria</taxon>
        <taxon>Pseudomonadati</taxon>
        <taxon>Pseudomonadota</taxon>
        <taxon>Betaproteobacteria</taxon>
        <taxon>Burkholderiales</taxon>
        <taxon>Sutterellaceae</taxon>
        <taxon>Parasutterella</taxon>
    </lineage>
</organism>
<proteinExistence type="predicted"/>
<sequence length="119" mass="12843">MVKKVLSAVALASVVAAAPAMAQTGGFTGPGATQEGTVAQLKTLPDDAHLILKGNIVRNVQGDKYEFKDATGTVELEIDRKYWNGQNVKPENTVKLVVEVDKDFLKTEYEVDAPVEVLK</sequence>
<dbReference type="Proteomes" id="UP000462362">
    <property type="component" value="Unassembled WGS sequence"/>
</dbReference>
<keyword evidence="1" id="KW-0732">Signal</keyword>
<accession>A0A6I3RWT9</accession>
<dbReference type="PANTHER" id="PTHR36571">
    <property type="entry name" value="PROTEIN YGIW"/>
    <property type="match status" value="1"/>
</dbReference>
<evidence type="ECO:0000256" key="1">
    <source>
        <dbReference type="ARBA" id="ARBA00022729"/>
    </source>
</evidence>
<dbReference type="NCBIfam" id="NF033674">
    <property type="entry name" value="stress_OB_fold"/>
    <property type="match status" value="1"/>
</dbReference>
<dbReference type="InterPro" id="IPR005220">
    <property type="entry name" value="CarO-like"/>
</dbReference>
<comment type="caution">
    <text evidence="2">The sequence shown here is derived from an EMBL/GenBank/DDBJ whole genome shotgun (WGS) entry which is preliminary data.</text>
</comment>
<dbReference type="InterPro" id="IPR036700">
    <property type="entry name" value="BOBF_sf"/>
</dbReference>
<dbReference type="PANTHER" id="PTHR36571:SF1">
    <property type="entry name" value="PROTEIN YGIW"/>
    <property type="match status" value="1"/>
</dbReference>
<dbReference type="AlphaFoldDB" id="A0A6I3RWT9"/>
<evidence type="ECO:0000313" key="2">
    <source>
        <dbReference type="EMBL" id="MTU42205.1"/>
    </source>
</evidence>
<protein>
    <submittedName>
        <fullName evidence="2">NirD/YgiW/YdeI family stress tolerance protein</fullName>
    </submittedName>
</protein>
<dbReference type="RefSeq" id="WP_021867297.1">
    <property type="nucleotide sequence ID" value="NZ_CAMSPD010000035.1"/>
</dbReference>
<dbReference type="Gene3D" id="2.40.50.200">
    <property type="entry name" value="Bacterial OB-fold"/>
    <property type="match status" value="1"/>
</dbReference>
<gene>
    <name evidence="2" type="ORF">GMD42_00920</name>
</gene>
<dbReference type="SUPFAM" id="SSF101756">
    <property type="entry name" value="Hypothetical protein YgiW"/>
    <property type="match status" value="1"/>
</dbReference>
<name>A0A6I3RWT9_9BURK</name>
<dbReference type="Pfam" id="PF04076">
    <property type="entry name" value="BOF"/>
    <property type="match status" value="1"/>
</dbReference>
<dbReference type="EMBL" id="WNCL01000002">
    <property type="protein sequence ID" value="MTU42205.1"/>
    <property type="molecule type" value="Genomic_DNA"/>
</dbReference>